<evidence type="ECO:0000256" key="1">
    <source>
        <dbReference type="ARBA" id="ARBA00022729"/>
    </source>
</evidence>
<evidence type="ECO:0000256" key="2">
    <source>
        <dbReference type="SAM" id="SignalP"/>
    </source>
</evidence>
<evidence type="ECO:0000313" key="4">
    <source>
        <dbReference type="EMBL" id="KAG5842966.1"/>
    </source>
</evidence>
<sequence length="211" mass="23486">MMDWLRRAEFLSLAILCLCSLSGAQRVDRLLPKTGSLNGATRLTIGGEGFAQENQFTLNAQDKDFGNKVYLVSDTLSIPCDVERDSTHGNQIMCYTRPMPYGTYEVRVSVDGVPIPKSQICGGAESPYWCSYYPRNYRSPTISSITPTTGLPGSLVTVWGRIFTDVYGSNTDKSTNGLNVRVLRTYMGHFISPAQSLQLRCPLRSHVRTRE</sequence>
<feature type="domain" description="IPT/TIG" evidence="3">
    <location>
        <begin position="27"/>
        <end position="113"/>
    </location>
</feature>
<dbReference type="InterPro" id="IPR013783">
    <property type="entry name" value="Ig-like_fold"/>
</dbReference>
<evidence type="ECO:0000259" key="3">
    <source>
        <dbReference type="Pfam" id="PF01833"/>
    </source>
</evidence>
<dbReference type="InterPro" id="IPR052387">
    <property type="entry name" value="Fibrocystin"/>
</dbReference>
<dbReference type="CDD" id="cd00603">
    <property type="entry name" value="IPT_PCSR"/>
    <property type="match status" value="1"/>
</dbReference>
<reference evidence="4" key="1">
    <citation type="submission" date="2021-01" db="EMBL/GenBank/DDBJ databases">
        <title>A chromosome-scale assembly of European eel, Anguilla anguilla.</title>
        <authorList>
            <person name="Henkel C."/>
            <person name="Jong-Raadsen S.A."/>
            <person name="Dufour S."/>
            <person name="Weltzien F.-A."/>
            <person name="Palstra A.P."/>
            <person name="Pelster B."/>
            <person name="Spaink H.P."/>
            <person name="Van Den Thillart G.E."/>
            <person name="Jansen H."/>
            <person name="Zahm M."/>
            <person name="Klopp C."/>
            <person name="Cedric C."/>
            <person name="Louis A."/>
            <person name="Berthelot C."/>
            <person name="Parey E."/>
            <person name="Roest Crollius H."/>
            <person name="Montfort J."/>
            <person name="Robinson-Rechavi M."/>
            <person name="Bucao C."/>
            <person name="Bouchez O."/>
            <person name="Gislard M."/>
            <person name="Lluch J."/>
            <person name="Milhes M."/>
            <person name="Lampietro C."/>
            <person name="Lopez Roques C."/>
            <person name="Donnadieu C."/>
            <person name="Braasch I."/>
            <person name="Desvignes T."/>
            <person name="Postlethwait J."/>
            <person name="Bobe J."/>
            <person name="Guiguen Y."/>
            <person name="Dirks R."/>
        </authorList>
    </citation>
    <scope>NUCLEOTIDE SEQUENCE</scope>
    <source>
        <strain evidence="4">Tag_6206</strain>
        <tissue evidence="4">Liver</tissue>
    </source>
</reference>
<dbReference type="FunFam" id="2.60.40.10:FF:000857">
    <property type="entry name" value="PKHD1 like 1"/>
    <property type="match status" value="1"/>
</dbReference>
<dbReference type="GO" id="GO:0007399">
    <property type="term" value="P:nervous system development"/>
    <property type="evidence" value="ECO:0007669"/>
    <property type="project" value="UniProtKB-ARBA"/>
</dbReference>
<accession>A0A9D3RV84</accession>
<gene>
    <name evidence="4" type="ORF">ANANG_G00183420</name>
</gene>
<organism evidence="4 5">
    <name type="scientific">Anguilla anguilla</name>
    <name type="common">European freshwater eel</name>
    <name type="synonym">Muraena anguilla</name>
    <dbReference type="NCBI Taxonomy" id="7936"/>
    <lineage>
        <taxon>Eukaryota</taxon>
        <taxon>Metazoa</taxon>
        <taxon>Chordata</taxon>
        <taxon>Craniata</taxon>
        <taxon>Vertebrata</taxon>
        <taxon>Euteleostomi</taxon>
        <taxon>Actinopterygii</taxon>
        <taxon>Neopterygii</taxon>
        <taxon>Teleostei</taxon>
        <taxon>Anguilliformes</taxon>
        <taxon>Anguillidae</taxon>
        <taxon>Anguilla</taxon>
    </lineage>
</organism>
<keyword evidence="1 2" id="KW-0732">Signal</keyword>
<dbReference type="AlphaFoldDB" id="A0A9D3RV84"/>
<proteinExistence type="predicted"/>
<protein>
    <recommendedName>
        <fullName evidence="3">IPT/TIG domain-containing protein</fullName>
    </recommendedName>
</protein>
<name>A0A9D3RV84_ANGAN</name>
<dbReference type="EMBL" id="JAFIRN010000009">
    <property type="protein sequence ID" value="KAG5842966.1"/>
    <property type="molecule type" value="Genomic_DNA"/>
</dbReference>
<feature type="signal peptide" evidence="2">
    <location>
        <begin position="1"/>
        <end position="24"/>
    </location>
</feature>
<dbReference type="Proteomes" id="UP001044222">
    <property type="component" value="Chromosome 9"/>
</dbReference>
<comment type="caution">
    <text evidence="4">The sequence shown here is derived from an EMBL/GenBank/DDBJ whole genome shotgun (WGS) entry which is preliminary data.</text>
</comment>
<dbReference type="Gene3D" id="2.60.40.10">
    <property type="entry name" value="Immunoglobulins"/>
    <property type="match status" value="1"/>
</dbReference>
<evidence type="ECO:0000313" key="5">
    <source>
        <dbReference type="Proteomes" id="UP001044222"/>
    </source>
</evidence>
<feature type="chain" id="PRO_5039259961" description="IPT/TIG domain-containing protein" evidence="2">
    <location>
        <begin position="25"/>
        <end position="211"/>
    </location>
</feature>
<dbReference type="PANTHER" id="PTHR46769">
    <property type="entry name" value="POLYCYSTIC KIDNEY AND HEPATIC DISEASE 1 (AUTOSOMAL RECESSIVE)-LIKE 1"/>
    <property type="match status" value="1"/>
</dbReference>
<dbReference type="Pfam" id="PF01833">
    <property type="entry name" value="TIG"/>
    <property type="match status" value="1"/>
</dbReference>
<dbReference type="SUPFAM" id="SSF81296">
    <property type="entry name" value="E set domains"/>
    <property type="match status" value="2"/>
</dbReference>
<dbReference type="InterPro" id="IPR014756">
    <property type="entry name" value="Ig_E-set"/>
</dbReference>
<keyword evidence="5" id="KW-1185">Reference proteome</keyword>
<dbReference type="InterPro" id="IPR002909">
    <property type="entry name" value="IPT_dom"/>
</dbReference>
<dbReference type="PANTHER" id="PTHR46769:SF2">
    <property type="entry name" value="FIBROCYSTIN-L ISOFORM 2 PRECURSOR-RELATED"/>
    <property type="match status" value="1"/>
</dbReference>